<name>A0A7W3TP98_9GAMM</name>
<dbReference type="InterPro" id="IPR017592">
    <property type="entry name" value="Pilus_assmbl_Flp-typ_CpaB"/>
</dbReference>
<dbReference type="NCBIfam" id="TIGR03177">
    <property type="entry name" value="pilus_cpaB"/>
    <property type="match status" value="1"/>
</dbReference>
<accession>A0A7W3TP98</accession>
<dbReference type="InterPro" id="IPR013974">
    <property type="entry name" value="SAF"/>
</dbReference>
<dbReference type="InterPro" id="IPR031571">
    <property type="entry name" value="RcpC_dom"/>
</dbReference>
<dbReference type="CDD" id="cd11614">
    <property type="entry name" value="SAF_CpaB_FlgA_like"/>
    <property type="match status" value="1"/>
</dbReference>
<dbReference type="Pfam" id="PF08666">
    <property type="entry name" value="SAF"/>
    <property type="match status" value="1"/>
</dbReference>
<proteinExistence type="predicted"/>
<comment type="caution">
    <text evidence="2">The sequence shown here is derived from an EMBL/GenBank/DDBJ whole genome shotgun (WGS) entry which is preliminary data.</text>
</comment>
<organism evidence="2 3">
    <name type="scientific">Marilutibacter spongiae</name>
    <dbReference type="NCBI Taxonomy" id="2025720"/>
    <lineage>
        <taxon>Bacteria</taxon>
        <taxon>Pseudomonadati</taxon>
        <taxon>Pseudomonadota</taxon>
        <taxon>Gammaproteobacteria</taxon>
        <taxon>Lysobacterales</taxon>
        <taxon>Lysobacteraceae</taxon>
        <taxon>Marilutibacter</taxon>
    </lineage>
</organism>
<evidence type="ECO:0000313" key="2">
    <source>
        <dbReference type="EMBL" id="MBB1061991.1"/>
    </source>
</evidence>
<feature type="domain" description="SAF" evidence="1">
    <location>
        <begin position="28"/>
        <end position="92"/>
    </location>
</feature>
<gene>
    <name evidence="2" type="primary">cpaB</name>
    <name evidence="2" type="ORF">H4F98_15565</name>
</gene>
<reference evidence="2 3" key="1">
    <citation type="submission" date="2020-08" db="EMBL/GenBank/DDBJ databases">
        <authorList>
            <person name="Xu S."/>
            <person name="Li A."/>
        </authorList>
    </citation>
    <scope>NUCLEOTIDE SEQUENCE [LARGE SCALE GENOMIC DNA]</scope>
    <source>
        <strain evidence="2 3">119BY6-57</strain>
    </source>
</reference>
<dbReference type="AlphaFoldDB" id="A0A7W3TP98"/>
<sequence length="248" mass="26262">MAALLSISYIREKVAEATAAAKVDVVETQVVVSARDLAIGDTVAEGDLVTRSVPVDFVPADAVTSANYMDYVNRMVRAPIKRGTPLSASALVPLYDKFSHVIVPGKVAYTLSVNENNSISGMIEPGDAVDILLTYDADKGVDTSSPTQKRGERVVPLLESITVLATGSRVGEVIPGEENLAFSSVTLELDPSQAEQLTIGQGAGEIRVLLRNFEDKTPFGLTGLTEKSLMSLFGSQAGDDVEYIIGGN</sequence>
<dbReference type="Pfam" id="PF16976">
    <property type="entry name" value="RcpC"/>
    <property type="match status" value="1"/>
</dbReference>
<protein>
    <submittedName>
        <fullName evidence="2">Flp pilus assembly protein CpaB</fullName>
    </submittedName>
</protein>
<evidence type="ECO:0000259" key="1">
    <source>
        <dbReference type="SMART" id="SM00858"/>
    </source>
</evidence>
<evidence type="ECO:0000313" key="3">
    <source>
        <dbReference type="Proteomes" id="UP000523196"/>
    </source>
</evidence>
<dbReference type="EMBL" id="JACHTF010000021">
    <property type="protein sequence ID" value="MBB1061991.1"/>
    <property type="molecule type" value="Genomic_DNA"/>
</dbReference>
<dbReference type="Proteomes" id="UP000523196">
    <property type="component" value="Unassembled WGS sequence"/>
</dbReference>
<keyword evidence="3" id="KW-1185">Reference proteome</keyword>
<dbReference type="SMART" id="SM00858">
    <property type="entry name" value="SAF"/>
    <property type="match status" value="1"/>
</dbReference>